<organism evidence="6 7">
    <name type="scientific">Solanum verrucosum</name>
    <dbReference type="NCBI Taxonomy" id="315347"/>
    <lineage>
        <taxon>Eukaryota</taxon>
        <taxon>Viridiplantae</taxon>
        <taxon>Streptophyta</taxon>
        <taxon>Embryophyta</taxon>
        <taxon>Tracheophyta</taxon>
        <taxon>Spermatophyta</taxon>
        <taxon>Magnoliopsida</taxon>
        <taxon>eudicotyledons</taxon>
        <taxon>Gunneridae</taxon>
        <taxon>Pentapetalae</taxon>
        <taxon>asterids</taxon>
        <taxon>lamiids</taxon>
        <taxon>Solanales</taxon>
        <taxon>Solanaceae</taxon>
        <taxon>Solanoideae</taxon>
        <taxon>Solaneae</taxon>
        <taxon>Solanum</taxon>
    </lineage>
</organism>
<dbReference type="InterPro" id="IPR003653">
    <property type="entry name" value="Peptidase_C48_C"/>
</dbReference>
<dbReference type="Gene3D" id="3.30.310.130">
    <property type="entry name" value="Ubiquitin-related"/>
    <property type="match status" value="1"/>
</dbReference>
<dbReference type="GO" id="GO:0006508">
    <property type="term" value="P:proteolysis"/>
    <property type="evidence" value="ECO:0007669"/>
    <property type="project" value="UniProtKB-KW"/>
</dbReference>
<feature type="compositionally biased region" description="Basic residues" evidence="4">
    <location>
        <begin position="425"/>
        <end position="436"/>
    </location>
</feature>
<keyword evidence="3" id="KW-0378">Hydrolase</keyword>
<dbReference type="Pfam" id="PF02902">
    <property type="entry name" value="Peptidase_C48"/>
    <property type="match status" value="2"/>
</dbReference>
<name>A0AAF0ZZP4_SOLVR</name>
<evidence type="ECO:0000256" key="3">
    <source>
        <dbReference type="ARBA" id="ARBA00022801"/>
    </source>
</evidence>
<dbReference type="PROSITE" id="PS50600">
    <property type="entry name" value="ULP_PROTEASE"/>
    <property type="match status" value="1"/>
</dbReference>
<feature type="region of interest" description="Disordered" evidence="4">
    <location>
        <begin position="357"/>
        <end position="456"/>
    </location>
</feature>
<reference evidence="6" key="1">
    <citation type="submission" date="2023-08" db="EMBL/GenBank/DDBJ databases">
        <title>A de novo genome assembly of Solanum verrucosum Schlechtendal, a Mexican diploid species geographically isolated from the other diploid A-genome species in potato relatives.</title>
        <authorList>
            <person name="Hosaka K."/>
        </authorList>
    </citation>
    <scope>NUCLEOTIDE SEQUENCE</scope>
    <source>
        <tissue evidence="6">Young leaves</tissue>
    </source>
</reference>
<evidence type="ECO:0000256" key="4">
    <source>
        <dbReference type="SAM" id="MobiDB-lite"/>
    </source>
</evidence>
<dbReference type="Proteomes" id="UP001234989">
    <property type="component" value="Chromosome 11"/>
</dbReference>
<dbReference type="InterPro" id="IPR038765">
    <property type="entry name" value="Papain-like_cys_pep_sf"/>
</dbReference>
<dbReference type="AlphaFoldDB" id="A0AAF0ZZP4"/>
<dbReference type="Gene3D" id="3.40.395.10">
    <property type="entry name" value="Adenoviral Proteinase, Chain A"/>
    <property type="match status" value="1"/>
</dbReference>
<gene>
    <name evidence="6" type="ORF">MTR67_048530</name>
</gene>
<evidence type="ECO:0000313" key="7">
    <source>
        <dbReference type="Proteomes" id="UP001234989"/>
    </source>
</evidence>
<sequence>MSAKSKQSNIKIVEGGKKDQSAVGSSKKRKEKSTNYTEENAKRKKVVVSGLLEHNEAVKFLGKREPTRIPHMQCYTNIEVMKVLATKLTISQYKEFCGTTCFAQLSSIRRCHVQAQLIRCMLLREIEGSSKDAILIHVNGTTLRFTIRDFAIITGLKCSDNEKDFVFNTEEPNRMILQYFGVEKAITKSQLVEKFDNKVWGDNEDDAVKFAILFYIHSFILSEEPTSTVIDRKDFDLVESGRYIDYPWGKKAFDLLILHLHTKIKHDGKYFRLYGFPLALQVWFYECCSNFDEEIAIKVSHHIPRILNWKTKKDFPRLSYFAKGMFKDDNNPLVFKNITPTPMELKILELSPEYVQSDSSPTETAAANASDDDFQDPPCPINNKGKEKVDSCLSPPKKKSRQTVTPIQKKTTPRVISKKPCLIKSPRRANVAKRPKSPLPKRQAKKHANVPSYTGIKQNVEIKSSVPFEIPSTSKSHDFSISRDEFDQFKLSMEKQFTDLRNFIENNFKVVLDSIKSKNAEDKGDGVEVTDKVPVGVVQSEEPSQHLPSELNCQSVFNDLNDQEKVVRVSVPSSTPDVSIHQSKLHSPAGQSAFSPLVQQFSNPEPQGHNNSGVPINFKVQNTSNIFEVQNNSEENCEDVPIEVVKEGSQFMDDQTDFNNSSFQDLLNVIHDQTEKMEKEEFSDTNKARSSNVNELVVEEVLMPPAPLQMVHDDQPNINPERSMVLHPLLAVDAHTPLPIHRERRPGPFNTSPYVTSFGSESGSSSRFHFSFDLKHPFVAMSDLERTTLYIHFWKWLNEGLLVRHNTKNGKEERYKKNKSVLQMWFHFGIVTVQNKNWFYRLAYKNQLLDDSHVDVILYYIRKRAKYSDTNAFSFITVDCNFSNLITNVWDAYYNFESNINKESTEESIIEYINGYRMHVARPWHTVDNILIPVNIKEIFHWILIVVSINDRSIQIYDSLRGGALHDSSVENEIKKYAQLVPMYLSKSDFYGKKGIDISSHPKYMSHSEFDNILIPVNIKEIFHWILIVVSINDRSIQIYDFLRGGALHDSSVENEIKKYAQLVPMYLSKSDFYGKKGIDISSHPKYMSHSECDSFEMIYVNDIPQQDAGSLDCGLYVAAYADHISNGNVVPKSFDSEFTRIQYASLLWNYGVQKIQADATSDSEAPERPTRIHRDCDSSEITIN</sequence>
<dbReference type="EMBL" id="CP133622">
    <property type="protein sequence ID" value="WMV55145.1"/>
    <property type="molecule type" value="Genomic_DNA"/>
</dbReference>
<dbReference type="Pfam" id="PF09331">
    <property type="entry name" value="DUF1985"/>
    <property type="match status" value="1"/>
</dbReference>
<accession>A0AAF0ZZP4</accession>
<keyword evidence="7" id="KW-1185">Reference proteome</keyword>
<feature type="compositionally biased region" description="Polar residues" evidence="4">
    <location>
        <begin position="1"/>
        <end position="10"/>
    </location>
</feature>
<keyword evidence="2" id="KW-0645">Protease</keyword>
<feature type="compositionally biased region" description="Polar residues" evidence="4">
    <location>
        <begin position="357"/>
        <end position="367"/>
    </location>
</feature>
<dbReference type="GO" id="GO:0008234">
    <property type="term" value="F:cysteine-type peptidase activity"/>
    <property type="evidence" value="ECO:0007669"/>
    <property type="project" value="InterPro"/>
</dbReference>
<feature type="region of interest" description="Disordered" evidence="4">
    <location>
        <begin position="1159"/>
        <end position="1185"/>
    </location>
</feature>
<evidence type="ECO:0000313" key="6">
    <source>
        <dbReference type="EMBL" id="WMV55145.1"/>
    </source>
</evidence>
<evidence type="ECO:0000256" key="2">
    <source>
        <dbReference type="ARBA" id="ARBA00022670"/>
    </source>
</evidence>
<evidence type="ECO:0000256" key="1">
    <source>
        <dbReference type="ARBA" id="ARBA00005234"/>
    </source>
</evidence>
<dbReference type="SUPFAM" id="SSF54001">
    <property type="entry name" value="Cysteine proteinases"/>
    <property type="match status" value="2"/>
</dbReference>
<comment type="similarity">
    <text evidence="1">Belongs to the peptidase C48 family.</text>
</comment>
<feature type="compositionally biased region" description="Basic and acidic residues" evidence="4">
    <location>
        <begin position="1166"/>
        <end position="1178"/>
    </location>
</feature>
<protein>
    <recommendedName>
        <fullName evidence="5">Ubiquitin-like protease family profile domain-containing protein</fullName>
    </recommendedName>
</protein>
<evidence type="ECO:0000259" key="5">
    <source>
        <dbReference type="PROSITE" id="PS50600"/>
    </source>
</evidence>
<dbReference type="InterPro" id="IPR015410">
    <property type="entry name" value="DUF1985"/>
</dbReference>
<dbReference type="PANTHER" id="PTHR48302">
    <property type="entry name" value="ULP1 PROTEASE FAMILY, C-TERMINAL CATALYTIC DOMAIN CONTAINING PROTEIN"/>
    <property type="match status" value="1"/>
</dbReference>
<proteinExistence type="inferred from homology"/>
<feature type="region of interest" description="Disordered" evidence="4">
    <location>
        <begin position="1"/>
        <end position="39"/>
    </location>
</feature>
<feature type="domain" description="Ubiquitin-like protease family profile" evidence="5">
    <location>
        <begin position="831"/>
        <end position="1125"/>
    </location>
</feature>
<dbReference type="PANTHER" id="PTHR48302:SF2">
    <property type="entry name" value="DUF1985 DOMAIN-CONTAINING PROTEIN"/>
    <property type="match status" value="1"/>
</dbReference>